<gene>
    <name evidence="1" type="ORF">MSG28_014814</name>
</gene>
<protein>
    <submittedName>
        <fullName evidence="1">Uncharacterized protein</fullName>
    </submittedName>
</protein>
<keyword evidence="2" id="KW-1185">Reference proteome</keyword>
<proteinExistence type="predicted"/>
<evidence type="ECO:0000313" key="2">
    <source>
        <dbReference type="Proteomes" id="UP001064048"/>
    </source>
</evidence>
<reference evidence="1 2" key="1">
    <citation type="journal article" date="2022" name="Genome Biol. Evol.">
        <title>The Spruce Budworm Genome: Reconstructing the Evolutionary History of Antifreeze Proteins.</title>
        <authorList>
            <person name="Beliveau C."/>
            <person name="Gagne P."/>
            <person name="Picq S."/>
            <person name="Vernygora O."/>
            <person name="Keeling C.I."/>
            <person name="Pinkney K."/>
            <person name="Doucet D."/>
            <person name="Wen F."/>
            <person name="Johnston J.S."/>
            <person name="Maaroufi H."/>
            <person name="Boyle B."/>
            <person name="Laroche J."/>
            <person name="Dewar K."/>
            <person name="Juretic N."/>
            <person name="Blackburn G."/>
            <person name="Nisole A."/>
            <person name="Brunet B."/>
            <person name="Brandao M."/>
            <person name="Lumley L."/>
            <person name="Duan J."/>
            <person name="Quan G."/>
            <person name="Lucarotti C.J."/>
            <person name="Roe A.D."/>
            <person name="Sperling F.A.H."/>
            <person name="Levesque R.C."/>
            <person name="Cusson M."/>
        </authorList>
    </citation>
    <scope>NUCLEOTIDE SEQUENCE [LARGE SCALE GENOMIC DNA]</scope>
    <source>
        <strain evidence="1">Glfc:IPQL:Cfum</strain>
    </source>
</reference>
<evidence type="ECO:0000313" key="1">
    <source>
        <dbReference type="EMBL" id="KAI8427216.1"/>
    </source>
</evidence>
<comment type="caution">
    <text evidence="1">The sequence shown here is derived from an EMBL/GenBank/DDBJ whole genome shotgun (WGS) entry which is preliminary data.</text>
</comment>
<dbReference type="EMBL" id="CM046126">
    <property type="protein sequence ID" value="KAI8427216.1"/>
    <property type="molecule type" value="Genomic_DNA"/>
</dbReference>
<dbReference type="Proteomes" id="UP001064048">
    <property type="component" value="Chromosome 26"/>
</dbReference>
<organism evidence="1 2">
    <name type="scientific">Choristoneura fumiferana</name>
    <name type="common">Spruce budworm moth</name>
    <name type="synonym">Archips fumiferana</name>
    <dbReference type="NCBI Taxonomy" id="7141"/>
    <lineage>
        <taxon>Eukaryota</taxon>
        <taxon>Metazoa</taxon>
        <taxon>Ecdysozoa</taxon>
        <taxon>Arthropoda</taxon>
        <taxon>Hexapoda</taxon>
        <taxon>Insecta</taxon>
        <taxon>Pterygota</taxon>
        <taxon>Neoptera</taxon>
        <taxon>Endopterygota</taxon>
        <taxon>Lepidoptera</taxon>
        <taxon>Glossata</taxon>
        <taxon>Ditrysia</taxon>
        <taxon>Tortricoidea</taxon>
        <taxon>Tortricidae</taxon>
        <taxon>Tortricinae</taxon>
        <taxon>Choristoneura</taxon>
    </lineage>
</organism>
<name>A0ACC0JT63_CHOFU</name>
<sequence length="360" mass="40348">MADRATACPPAAVTQRKEAAAPAAAAAPAQPANGDLKRAADTDDSDSDSEPAKKAKPEEVKKGPLSSLIDAGKEARIEAEARAARQRALLPLEQRVRVFRQMLAERDVSAFSTWEKELKKIVCDCRYLLLTSEERKQVGFVVDTLTTLVGGLVSGRHDNAASVGRKQVSAASAGGLLDKSLRFRVMLPPSSTVERILLRVHPMTTIGLECNHGTKYGPPRKCFTKFNDSSDFGNKTIRVYNKYVRERAEEERKEKKNKLQQKKNAFKQLMEEAKLHSKSASFTSPRSAQLFPPELCVDRSSFNDFSTKHGRDERFKGIEKARDRQTYFNEHIAEVRKREKEEKDKKREQTDDNEAVDPSL</sequence>
<accession>A0ACC0JT63</accession>